<reference evidence="1" key="1">
    <citation type="journal article" date="2020" name="mSystems">
        <title>Genome- and Community-Level Interaction Insights into Carbon Utilization and Element Cycling Functions of Hydrothermarchaeota in Hydrothermal Sediment.</title>
        <authorList>
            <person name="Zhou Z."/>
            <person name="Liu Y."/>
            <person name="Xu W."/>
            <person name="Pan J."/>
            <person name="Luo Z.H."/>
            <person name="Li M."/>
        </authorList>
    </citation>
    <scope>NUCLEOTIDE SEQUENCE [LARGE SCALE GENOMIC DNA]</scope>
    <source>
        <strain evidence="1">SpSt-885</strain>
    </source>
</reference>
<dbReference type="PANTHER" id="PTHR34655:SF1">
    <property type="match status" value="1"/>
</dbReference>
<sequence length="137" mass="14975">MKNLAGLSIIIARGQAENFISLGVLSQTAASLGIPVKIFVTGFAVPYFTKNKPELRPSVEFQDFAEKMFEGMQKMNAPNWYDMLKAAKEIGDVKVFGCSMTAEALGVKKEDWDPIVDDVVGAAFFLTKTAGDTVIYI</sequence>
<name>A0A7J3SPQ4_9CREN</name>
<dbReference type="InterPro" id="IPR032836">
    <property type="entry name" value="DsrE2-like"/>
</dbReference>
<dbReference type="Gene3D" id="3.40.1260.10">
    <property type="entry name" value="DsrEFH-like"/>
    <property type="match status" value="1"/>
</dbReference>
<protein>
    <submittedName>
        <fullName evidence="1">Peroxiredoxin</fullName>
    </submittedName>
</protein>
<dbReference type="SUPFAM" id="SSF75169">
    <property type="entry name" value="DsrEFH-like"/>
    <property type="match status" value="1"/>
</dbReference>
<evidence type="ECO:0000313" key="1">
    <source>
        <dbReference type="EMBL" id="HGZ60849.1"/>
    </source>
</evidence>
<organism evidence="1">
    <name type="scientific">Fervidicoccus fontis</name>
    <dbReference type="NCBI Taxonomy" id="683846"/>
    <lineage>
        <taxon>Archaea</taxon>
        <taxon>Thermoproteota</taxon>
        <taxon>Thermoprotei</taxon>
        <taxon>Fervidicoccales</taxon>
        <taxon>Fervidicoccaceae</taxon>
        <taxon>Fervidicoccus</taxon>
    </lineage>
</organism>
<dbReference type="InterPro" id="IPR027396">
    <property type="entry name" value="DsrEFH-like"/>
</dbReference>
<dbReference type="AlphaFoldDB" id="A0A7J3SPQ4"/>
<comment type="caution">
    <text evidence="1">The sequence shown here is derived from an EMBL/GenBank/DDBJ whole genome shotgun (WGS) entry which is preliminary data.</text>
</comment>
<dbReference type="Pfam" id="PF13686">
    <property type="entry name" value="DrsE_2"/>
    <property type="match status" value="1"/>
</dbReference>
<dbReference type="PANTHER" id="PTHR34655">
    <property type="entry name" value="CONSERVED WITHIN P. AEROPHILUM"/>
    <property type="match status" value="1"/>
</dbReference>
<accession>A0A7J3SPQ4</accession>
<proteinExistence type="predicted"/>
<dbReference type="EMBL" id="DTLS01000187">
    <property type="protein sequence ID" value="HGZ60849.1"/>
    <property type="molecule type" value="Genomic_DNA"/>
</dbReference>
<gene>
    <name evidence="1" type="ORF">ENW83_06630</name>
</gene>